<evidence type="ECO:0000256" key="1">
    <source>
        <dbReference type="ARBA" id="ARBA00004401"/>
    </source>
</evidence>
<dbReference type="CDD" id="cd00112">
    <property type="entry name" value="LDLa"/>
    <property type="match status" value="2"/>
</dbReference>
<feature type="region of interest" description="Disordered" evidence="7">
    <location>
        <begin position="16"/>
        <end position="57"/>
    </location>
</feature>
<dbReference type="InterPro" id="IPR015526">
    <property type="entry name" value="Frizzled/SFRP"/>
</dbReference>
<evidence type="ECO:0000256" key="4">
    <source>
        <dbReference type="ARBA" id="ARBA00023157"/>
    </source>
</evidence>
<dbReference type="InterPro" id="IPR036790">
    <property type="entry name" value="Frizzled_dom_sf"/>
</dbReference>
<dbReference type="Proteomes" id="UP001345963">
    <property type="component" value="Unassembled WGS sequence"/>
</dbReference>
<keyword evidence="10" id="KW-1185">Reference proteome</keyword>
<gene>
    <name evidence="9" type="ORF">ATANTOWER_014823</name>
</gene>
<dbReference type="Pfam" id="PF00057">
    <property type="entry name" value="Ldl_recept_a"/>
    <property type="match status" value="2"/>
</dbReference>
<organism evidence="9 10">
    <name type="scientific">Ataeniobius toweri</name>
    <dbReference type="NCBI Taxonomy" id="208326"/>
    <lineage>
        <taxon>Eukaryota</taxon>
        <taxon>Metazoa</taxon>
        <taxon>Chordata</taxon>
        <taxon>Craniata</taxon>
        <taxon>Vertebrata</taxon>
        <taxon>Euteleostomi</taxon>
        <taxon>Actinopterygii</taxon>
        <taxon>Neopterygii</taxon>
        <taxon>Teleostei</taxon>
        <taxon>Neoteleostei</taxon>
        <taxon>Acanthomorphata</taxon>
        <taxon>Ovalentaria</taxon>
        <taxon>Atherinomorphae</taxon>
        <taxon>Cyprinodontiformes</taxon>
        <taxon>Goodeidae</taxon>
        <taxon>Ataeniobius</taxon>
    </lineage>
</organism>
<feature type="region of interest" description="Disordered" evidence="7">
    <location>
        <begin position="79"/>
        <end position="98"/>
    </location>
</feature>
<dbReference type="Gene3D" id="4.10.400.10">
    <property type="entry name" value="Low-density Lipoprotein Receptor"/>
    <property type="match status" value="2"/>
</dbReference>
<dbReference type="PROSITE" id="PS01209">
    <property type="entry name" value="LDLRA_1"/>
    <property type="match status" value="1"/>
</dbReference>
<dbReference type="PRINTS" id="PR00261">
    <property type="entry name" value="LDLRECEPTOR"/>
</dbReference>
<evidence type="ECO:0000313" key="10">
    <source>
        <dbReference type="Proteomes" id="UP001345963"/>
    </source>
</evidence>
<feature type="disulfide bond" evidence="6">
    <location>
        <begin position="292"/>
        <end position="310"/>
    </location>
</feature>
<dbReference type="InterPro" id="IPR002172">
    <property type="entry name" value="LDrepeatLR_classA_rpt"/>
</dbReference>
<evidence type="ECO:0000256" key="5">
    <source>
        <dbReference type="PROSITE-ProRule" id="PRU00090"/>
    </source>
</evidence>
<evidence type="ECO:0000256" key="2">
    <source>
        <dbReference type="ARBA" id="ARBA00022473"/>
    </source>
</evidence>
<feature type="disulfide bond" evidence="6">
    <location>
        <begin position="328"/>
        <end position="346"/>
    </location>
</feature>
<feature type="disulfide bond" evidence="6">
    <location>
        <begin position="304"/>
        <end position="319"/>
    </location>
</feature>
<comment type="caution">
    <text evidence="6">Lacks conserved residue(s) required for the propagation of feature annotation.</text>
</comment>
<comment type="caution">
    <text evidence="9">The sequence shown here is derived from an EMBL/GenBank/DDBJ whole genome shotgun (WGS) entry which is preliminary data.</text>
</comment>
<feature type="disulfide bond" evidence="5">
    <location>
        <begin position="209"/>
        <end position="233"/>
    </location>
</feature>
<protein>
    <recommendedName>
        <fullName evidence="8">FZ domain-containing protein</fullName>
    </recommendedName>
</protein>
<feature type="compositionally biased region" description="Low complexity" evidence="7">
    <location>
        <begin position="41"/>
        <end position="52"/>
    </location>
</feature>
<keyword evidence="3" id="KW-0735">Signal-anchor</keyword>
<dbReference type="SMART" id="SM00063">
    <property type="entry name" value="FRI"/>
    <property type="match status" value="1"/>
</dbReference>
<evidence type="ECO:0000256" key="7">
    <source>
        <dbReference type="SAM" id="MobiDB-lite"/>
    </source>
</evidence>
<evidence type="ECO:0000256" key="3">
    <source>
        <dbReference type="ARBA" id="ARBA00022968"/>
    </source>
</evidence>
<feature type="disulfide bond" evidence="5">
    <location>
        <begin position="137"/>
        <end position="183"/>
    </location>
</feature>
<evidence type="ECO:0000259" key="8">
    <source>
        <dbReference type="PROSITE" id="PS50038"/>
    </source>
</evidence>
<dbReference type="InterPro" id="IPR020067">
    <property type="entry name" value="Frizzled_dom"/>
</dbReference>
<dbReference type="Gene3D" id="1.10.2000.10">
    <property type="entry name" value="Frizzled cysteine-rich domain"/>
    <property type="match status" value="1"/>
</dbReference>
<dbReference type="InterPro" id="IPR023415">
    <property type="entry name" value="LDLR_class-A_CS"/>
</dbReference>
<feature type="region of interest" description="Disordered" evidence="7">
    <location>
        <begin position="360"/>
        <end position="393"/>
    </location>
</feature>
<feature type="domain" description="FZ" evidence="8">
    <location>
        <begin position="124"/>
        <end position="274"/>
    </location>
</feature>
<feature type="disulfide bond" evidence="6">
    <location>
        <begin position="321"/>
        <end position="333"/>
    </location>
</feature>
<feature type="disulfide bond" evidence="6">
    <location>
        <begin position="340"/>
        <end position="355"/>
    </location>
</feature>
<feature type="compositionally biased region" description="Low complexity" evidence="7">
    <location>
        <begin position="84"/>
        <end position="98"/>
    </location>
</feature>
<proteinExistence type="predicted"/>
<feature type="compositionally biased region" description="Polar residues" evidence="7">
    <location>
        <begin position="360"/>
        <end position="376"/>
    </location>
</feature>
<keyword evidence="2" id="KW-0217">Developmental protein</keyword>
<dbReference type="EMBL" id="JAHUTI010003078">
    <property type="protein sequence ID" value="MED6233675.1"/>
    <property type="molecule type" value="Genomic_DNA"/>
</dbReference>
<reference evidence="9 10" key="1">
    <citation type="submission" date="2021-07" db="EMBL/GenBank/DDBJ databases">
        <authorList>
            <person name="Palmer J.M."/>
        </authorList>
    </citation>
    <scope>NUCLEOTIDE SEQUENCE [LARGE SCALE GENOMIC DNA]</scope>
    <source>
        <strain evidence="9 10">AT_MEX2019</strain>
        <tissue evidence="9">Muscle</tissue>
    </source>
</reference>
<dbReference type="SUPFAM" id="SSF63501">
    <property type="entry name" value="Frizzled cysteine-rich domain"/>
    <property type="match status" value="1"/>
</dbReference>
<comment type="subcellular location">
    <subcellularLocation>
        <location evidence="1">Cell membrane</location>
        <topology evidence="1">Single-pass type II membrane protein</topology>
    </subcellularLocation>
</comment>
<dbReference type="SUPFAM" id="SSF57424">
    <property type="entry name" value="LDL receptor-like module"/>
    <property type="match status" value="2"/>
</dbReference>
<dbReference type="InterPro" id="IPR036055">
    <property type="entry name" value="LDL_receptor-like_sf"/>
</dbReference>
<feature type="disulfide bond" evidence="5">
    <location>
        <begin position="129"/>
        <end position="190"/>
    </location>
</feature>
<feature type="compositionally biased region" description="Polar residues" evidence="7">
    <location>
        <begin position="384"/>
        <end position="393"/>
    </location>
</feature>
<sequence>MATKFWYQEQRSSGIFGSNLLDSRPLPSPEPIADNNHGHHSNSTNSPSFSSSKFEAENVTSSVRNQVRGVTYHSQSTLAFTEGPPASSSSQASPTQLPTKLPDWLASVTSLSTSWPMRSTTSAPDTGRCQLIVEPQCHMLPYNQTWLSSSVAVVKSSEVDMLLRFFSYLSRLSCYRHIMLFGCSLALPECLEADGTNSRRVLLPCASFCEAAREGCEPVLQMFNASWPDFLRCSQFSKNTSSLSTPSSPSSPSSLSSSSPLATTGLTPPACFTPRQIKGKPSVCGGKDNFLCATGICVPQKLVCNGYNDCDDWSDETHCECPEEEFRCNTGRCLSPALVCDGYDDCGDLSDELNCGEKTQTCPPETPSISTQSSADYTHPGDTPTVQTQSSQW</sequence>
<dbReference type="Pfam" id="PF01392">
    <property type="entry name" value="Fz"/>
    <property type="match status" value="1"/>
</dbReference>
<accession>A0ABU7A709</accession>
<evidence type="ECO:0000256" key="6">
    <source>
        <dbReference type="PROSITE-ProRule" id="PRU00124"/>
    </source>
</evidence>
<keyword evidence="4 6" id="KW-1015">Disulfide bond</keyword>
<dbReference type="PROSITE" id="PS50068">
    <property type="entry name" value="LDLRA_2"/>
    <property type="match status" value="2"/>
</dbReference>
<dbReference type="SMART" id="SM00192">
    <property type="entry name" value="LDLa"/>
    <property type="match status" value="2"/>
</dbReference>
<name>A0ABU7A709_9TELE</name>
<dbReference type="PANTHER" id="PTHR11309">
    <property type="entry name" value="FRIZZLED"/>
    <property type="match status" value="1"/>
</dbReference>
<dbReference type="PROSITE" id="PS50038">
    <property type="entry name" value="FZ"/>
    <property type="match status" value="1"/>
</dbReference>
<evidence type="ECO:0000313" key="9">
    <source>
        <dbReference type="EMBL" id="MED6233675.1"/>
    </source>
</evidence>
<keyword evidence="3" id="KW-0812">Transmembrane</keyword>